<evidence type="ECO:0000256" key="1">
    <source>
        <dbReference type="ARBA" id="ARBA00022679"/>
    </source>
</evidence>
<dbReference type="Gene3D" id="3.40.50.10330">
    <property type="entry name" value="Probable inorganic polyphosphate/atp-NAD kinase, domain 1"/>
    <property type="match status" value="1"/>
</dbReference>
<dbReference type="AlphaFoldDB" id="A0A1I3CTA1"/>
<dbReference type="InterPro" id="IPR016064">
    <property type="entry name" value="NAD/diacylglycerol_kinase_sf"/>
</dbReference>
<evidence type="ECO:0000256" key="4">
    <source>
        <dbReference type="ARBA" id="ARBA00022840"/>
    </source>
</evidence>
<dbReference type="Proteomes" id="UP000198931">
    <property type="component" value="Unassembled WGS sequence"/>
</dbReference>
<dbReference type="EMBL" id="FOQT01000001">
    <property type="protein sequence ID" value="SFH77568.1"/>
    <property type="molecule type" value="Genomic_DNA"/>
</dbReference>
<keyword evidence="2" id="KW-0547">Nucleotide-binding</keyword>
<dbReference type="GO" id="GO:0016301">
    <property type="term" value="F:kinase activity"/>
    <property type="evidence" value="ECO:0007669"/>
    <property type="project" value="UniProtKB-KW"/>
</dbReference>
<evidence type="ECO:0000256" key="3">
    <source>
        <dbReference type="ARBA" id="ARBA00022777"/>
    </source>
</evidence>
<dbReference type="Pfam" id="PF00781">
    <property type="entry name" value="DAGK_cat"/>
    <property type="match status" value="1"/>
</dbReference>
<dbReference type="InterPro" id="IPR045540">
    <property type="entry name" value="YegS/DAGK_C"/>
</dbReference>
<dbReference type="SMART" id="SM00046">
    <property type="entry name" value="DAGKc"/>
    <property type="match status" value="1"/>
</dbReference>
<dbReference type="RefSeq" id="WP_090078194.1">
    <property type="nucleotide sequence ID" value="NZ_FOQT01000001.1"/>
</dbReference>
<reference evidence="6 7" key="1">
    <citation type="submission" date="2016-10" db="EMBL/GenBank/DDBJ databases">
        <authorList>
            <person name="de Groot N.N."/>
        </authorList>
    </citation>
    <scope>NUCLEOTIDE SEQUENCE [LARGE SCALE GENOMIC DNA]</scope>
    <source>
        <strain evidence="6 7">DSM 26000</strain>
    </source>
</reference>
<dbReference type="InterPro" id="IPR017438">
    <property type="entry name" value="ATP-NAD_kinase_N"/>
</dbReference>
<name>A0A1I3CTA1_9FLAO</name>
<dbReference type="PANTHER" id="PTHR12358:SF106">
    <property type="entry name" value="LIPID KINASE YEGS"/>
    <property type="match status" value="1"/>
</dbReference>
<keyword evidence="4" id="KW-0067">ATP-binding</keyword>
<dbReference type="InterPro" id="IPR001206">
    <property type="entry name" value="Diacylglycerol_kinase_cat_dom"/>
</dbReference>
<accession>A0A1I3CTA1</accession>
<dbReference type="Gene3D" id="2.60.200.40">
    <property type="match status" value="1"/>
</dbReference>
<organism evidence="6 7">
    <name type="scientific">Halpernia frigidisoli</name>
    <dbReference type="NCBI Taxonomy" id="1125876"/>
    <lineage>
        <taxon>Bacteria</taxon>
        <taxon>Pseudomonadati</taxon>
        <taxon>Bacteroidota</taxon>
        <taxon>Flavobacteriia</taxon>
        <taxon>Flavobacteriales</taxon>
        <taxon>Weeksellaceae</taxon>
        <taxon>Chryseobacterium group</taxon>
        <taxon>Halpernia</taxon>
    </lineage>
</organism>
<dbReference type="PANTHER" id="PTHR12358">
    <property type="entry name" value="SPHINGOSINE KINASE"/>
    <property type="match status" value="1"/>
</dbReference>
<evidence type="ECO:0000259" key="5">
    <source>
        <dbReference type="PROSITE" id="PS50146"/>
    </source>
</evidence>
<keyword evidence="1" id="KW-0808">Transferase</keyword>
<dbReference type="InterPro" id="IPR050187">
    <property type="entry name" value="Lipid_Phosphate_FormReg"/>
</dbReference>
<keyword evidence="3 6" id="KW-0418">Kinase</keyword>
<feature type="domain" description="DAGKc" evidence="5">
    <location>
        <begin position="4"/>
        <end position="133"/>
    </location>
</feature>
<dbReference type="GO" id="GO:0005524">
    <property type="term" value="F:ATP binding"/>
    <property type="evidence" value="ECO:0007669"/>
    <property type="project" value="UniProtKB-KW"/>
</dbReference>
<dbReference type="OrthoDB" id="9786026at2"/>
<sequence>METGKSEKILFIINPGSGSHSINWSKEIETYFKNLDFTIELYLLEGDFKIEEIKEKIEIFDPQKVVAVGGDGTISLVAECLLNKDIAMGILPSGSANGMAKELGISEIPQEAINTVAKGVHKKIHVIMVNGNLCIHLSDVGFNAWIIKEFEADNTRGFFGYFKANLKVAWNVLFINPMARMTMQIDGETVRRRAGMVVIANAREYGIGAVINPIGDIEDDLFEIVIIKKISVSEVFKMLISHKPFNPHKIEILQAQKLNIKLSRKMHFQVDGEYLGKVTEVEADIVKAAITLVLPK</sequence>
<gene>
    <name evidence="6" type="ORF">SAMN05443292_0058</name>
</gene>
<dbReference type="Pfam" id="PF19279">
    <property type="entry name" value="YegS_C"/>
    <property type="match status" value="1"/>
</dbReference>
<evidence type="ECO:0000313" key="6">
    <source>
        <dbReference type="EMBL" id="SFH77568.1"/>
    </source>
</evidence>
<evidence type="ECO:0000256" key="2">
    <source>
        <dbReference type="ARBA" id="ARBA00022741"/>
    </source>
</evidence>
<protein>
    <submittedName>
        <fullName evidence="6">Lipid kinase, YegS/Rv2252/BmrU family</fullName>
    </submittedName>
</protein>
<keyword evidence="7" id="KW-1185">Reference proteome</keyword>
<dbReference type="SUPFAM" id="SSF111331">
    <property type="entry name" value="NAD kinase/diacylglycerol kinase-like"/>
    <property type="match status" value="1"/>
</dbReference>
<dbReference type="GO" id="GO:0005886">
    <property type="term" value="C:plasma membrane"/>
    <property type="evidence" value="ECO:0007669"/>
    <property type="project" value="TreeGrafter"/>
</dbReference>
<evidence type="ECO:0000313" key="7">
    <source>
        <dbReference type="Proteomes" id="UP000198931"/>
    </source>
</evidence>
<proteinExistence type="predicted"/>
<dbReference type="PROSITE" id="PS50146">
    <property type="entry name" value="DAGK"/>
    <property type="match status" value="1"/>
</dbReference>
<dbReference type="STRING" id="1125876.SAMN05443292_0058"/>